<evidence type="ECO:0000256" key="6">
    <source>
        <dbReference type="ARBA" id="ARBA00023242"/>
    </source>
</evidence>
<keyword evidence="4" id="KW-0805">Transcription regulation</keyword>
<evidence type="ECO:0000313" key="10">
    <source>
        <dbReference type="Proteomes" id="UP000054251"/>
    </source>
</evidence>
<feature type="region of interest" description="Disordered" evidence="7">
    <location>
        <begin position="103"/>
        <end position="138"/>
    </location>
</feature>
<dbReference type="InterPro" id="IPR005607">
    <property type="entry name" value="BSD_dom"/>
</dbReference>
<evidence type="ECO:0000256" key="7">
    <source>
        <dbReference type="SAM" id="MobiDB-lite"/>
    </source>
</evidence>
<keyword evidence="10" id="KW-1185">Reference proteome</keyword>
<evidence type="ECO:0000313" key="9">
    <source>
        <dbReference type="EMBL" id="KRZ99258.1"/>
    </source>
</evidence>
<dbReference type="AlphaFoldDB" id="A0A0V1PSQ4"/>
<feature type="compositionally biased region" description="Low complexity" evidence="7">
    <location>
        <begin position="122"/>
        <end position="138"/>
    </location>
</feature>
<dbReference type="Pfam" id="PF03909">
    <property type="entry name" value="BSD"/>
    <property type="match status" value="2"/>
</dbReference>
<evidence type="ECO:0000256" key="5">
    <source>
        <dbReference type="ARBA" id="ARBA00023163"/>
    </source>
</evidence>
<name>A0A0V1PSQ4_9ASCO</name>
<dbReference type="Gene3D" id="2.30.29.30">
    <property type="entry name" value="Pleckstrin-homology domain (PH domain)/Phosphotyrosine-binding domain (PTB)"/>
    <property type="match status" value="1"/>
</dbReference>
<feature type="domain" description="BSD" evidence="8">
    <location>
        <begin position="218"/>
        <end position="270"/>
    </location>
</feature>
<dbReference type="InterPro" id="IPR013876">
    <property type="entry name" value="TFIIH_BTF_p62_N"/>
</dbReference>
<gene>
    <name evidence="9" type="ORF">AC631_04975</name>
</gene>
<dbReference type="GeneID" id="26841984"/>
<dbReference type="InterPro" id="IPR027079">
    <property type="entry name" value="Tfb1/GTF2H1"/>
</dbReference>
<dbReference type="SMART" id="SM00751">
    <property type="entry name" value="BSD"/>
    <property type="match status" value="2"/>
</dbReference>
<dbReference type="SUPFAM" id="SSF50729">
    <property type="entry name" value="PH domain-like"/>
    <property type="match status" value="1"/>
</dbReference>
<organism evidence="9 10">
    <name type="scientific">Debaryomyces fabryi</name>
    <dbReference type="NCBI Taxonomy" id="58627"/>
    <lineage>
        <taxon>Eukaryota</taxon>
        <taxon>Fungi</taxon>
        <taxon>Dikarya</taxon>
        <taxon>Ascomycota</taxon>
        <taxon>Saccharomycotina</taxon>
        <taxon>Pichiomycetes</taxon>
        <taxon>Debaryomycetaceae</taxon>
        <taxon>Debaryomyces</taxon>
    </lineage>
</organism>
<dbReference type="InterPro" id="IPR035925">
    <property type="entry name" value="BSD_dom_sf"/>
</dbReference>
<accession>A0A0V1PSQ4</accession>
<comment type="similarity">
    <text evidence="2">Belongs to the TFB1 family.</text>
</comment>
<reference evidence="9 10" key="1">
    <citation type="submission" date="2015-11" db="EMBL/GenBank/DDBJ databases">
        <title>The genome of Debaryomyces fabryi.</title>
        <authorList>
            <person name="Tafer H."/>
            <person name="Lopandic K."/>
        </authorList>
    </citation>
    <scope>NUCLEOTIDE SEQUENCE [LARGE SCALE GENOMIC DNA]</scope>
    <source>
        <strain evidence="9 10">CBS 789</strain>
    </source>
</reference>
<comment type="caution">
    <text evidence="9">The sequence shown here is derived from an EMBL/GenBank/DDBJ whole genome shotgun (WGS) entry which is preliminary data.</text>
</comment>
<evidence type="ECO:0000256" key="3">
    <source>
        <dbReference type="ARBA" id="ARBA00022737"/>
    </source>
</evidence>
<comment type="subcellular location">
    <subcellularLocation>
        <location evidence="1">Nucleus</location>
    </subcellularLocation>
</comment>
<dbReference type="Gene3D" id="1.10.3970.10">
    <property type="entry name" value="BSD domain"/>
    <property type="match status" value="1"/>
</dbReference>
<evidence type="ECO:0000256" key="1">
    <source>
        <dbReference type="ARBA" id="ARBA00004123"/>
    </source>
</evidence>
<dbReference type="GO" id="GO:0000439">
    <property type="term" value="C:transcription factor TFIIH core complex"/>
    <property type="evidence" value="ECO:0007669"/>
    <property type="project" value="InterPro"/>
</dbReference>
<sequence length="638" mass="71987">MSSISGACMVSKISGMIHIREDTTPLVLEWNAIDQLKSISIPLNSLTNLRASKETVPKMILLVSYKLNNEDKELRLTFTNRPTMNNIKESLQTIVARQKTVIKDSPTPVPSSSAPGTPVPLSSANSGSSTSTSNLMSFTNPQSLSDQSLLKNHQLQQKLLLEDKNLRNTFTQSVINFKLSPNVFWLTRLNQLRTYALTISQQKGPYNVLSTIKPVASSDNQVNVNVTRDTINEIFSTYPIIKKAFDDLVPAKFPEGEFWSRFFNSKLFRRLRGDKINTSNERGDFVLDKYLYIDLDFLENEVNDESNKKIKLQDEVQVNKFLDLLGNEEDNSQKLGNMPDITMRYSDDVSKQNALLNPTVRGKTPQKGQENEMIILMKNMNKLSSKMVHMSGAAESHKTQEGGLSVAEVNEYEEELNLHDLNEIEDLKYVELNINTKSNSMFVDSQEDSIQNVSPEELSSFLSGNSFQPQVNGINLTETYSSKKDEINKSASDITTLIKQNSRTFKLINQSSKESNENSIVPESMIQEIITYNITIMEFLSQFWKLFLNGTNPNQLKKIFTSLKNCKISLNQLSEKITSTINNSTLIQDKPKLKEKLCKDLATCISPLQNGLDKACSDYIKAVRLSSETNENGKRSLE</sequence>
<dbReference type="RefSeq" id="XP_015465361.1">
    <property type="nucleotide sequence ID" value="XM_015613804.1"/>
</dbReference>
<dbReference type="OrthoDB" id="360521at2759"/>
<evidence type="ECO:0000256" key="2">
    <source>
        <dbReference type="ARBA" id="ARBA00009448"/>
    </source>
</evidence>
<protein>
    <submittedName>
        <fullName evidence="9">BSD domain-containing protein</fullName>
    </submittedName>
</protein>
<dbReference type="GO" id="GO:0006351">
    <property type="term" value="P:DNA-templated transcription"/>
    <property type="evidence" value="ECO:0007669"/>
    <property type="project" value="InterPro"/>
</dbReference>
<evidence type="ECO:0000256" key="4">
    <source>
        <dbReference type="ARBA" id="ARBA00023015"/>
    </source>
</evidence>
<evidence type="ECO:0000259" key="8">
    <source>
        <dbReference type="PROSITE" id="PS50858"/>
    </source>
</evidence>
<keyword evidence="5" id="KW-0804">Transcription</keyword>
<proteinExistence type="inferred from homology"/>
<dbReference type="GO" id="GO:0006289">
    <property type="term" value="P:nucleotide-excision repair"/>
    <property type="evidence" value="ECO:0007669"/>
    <property type="project" value="InterPro"/>
</dbReference>
<dbReference type="PANTHER" id="PTHR12856">
    <property type="entry name" value="TRANSCRIPTION INITIATION FACTOR IIH-RELATED"/>
    <property type="match status" value="1"/>
</dbReference>
<dbReference type="EMBL" id="LMYN01000158">
    <property type="protein sequence ID" value="KRZ99258.1"/>
    <property type="molecule type" value="Genomic_DNA"/>
</dbReference>
<dbReference type="Pfam" id="PF08567">
    <property type="entry name" value="PH_TFIIH"/>
    <property type="match status" value="1"/>
</dbReference>
<dbReference type="PROSITE" id="PS50858">
    <property type="entry name" value="BSD"/>
    <property type="match status" value="1"/>
</dbReference>
<dbReference type="CDD" id="cd13229">
    <property type="entry name" value="PH_TFIIH"/>
    <property type="match status" value="1"/>
</dbReference>
<dbReference type="InterPro" id="IPR011993">
    <property type="entry name" value="PH-like_dom_sf"/>
</dbReference>
<keyword evidence="3" id="KW-0677">Repeat</keyword>
<keyword evidence="6" id="KW-0539">Nucleus</keyword>
<dbReference type="Proteomes" id="UP000054251">
    <property type="component" value="Unassembled WGS sequence"/>
</dbReference>
<dbReference type="SUPFAM" id="SSF140383">
    <property type="entry name" value="BSD domain-like"/>
    <property type="match status" value="2"/>
</dbReference>